<protein>
    <submittedName>
        <fullName evidence="1">Uncharacterized protein</fullName>
    </submittedName>
</protein>
<keyword evidence="2" id="KW-1185">Reference proteome</keyword>
<organism evidence="1 2">
    <name type="scientific">Dendrothele bispora (strain CBS 962.96)</name>
    <dbReference type="NCBI Taxonomy" id="1314807"/>
    <lineage>
        <taxon>Eukaryota</taxon>
        <taxon>Fungi</taxon>
        <taxon>Dikarya</taxon>
        <taxon>Basidiomycota</taxon>
        <taxon>Agaricomycotina</taxon>
        <taxon>Agaricomycetes</taxon>
        <taxon>Agaricomycetidae</taxon>
        <taxon>Agaricales</taxon>
        <taxon>Agaricales incertae sedis</taxon>
        <taxon>Dendrothele</taxon>
    </lineage>
</organism>
<proteinExistence type="predicted"/>
<accession>A0A4S8KX66</accession>
<sequence>MFPITLPFISSWTASDKDSFKTVGWFKKSDRSYSFMSSPWRSIQAKEGILLEHGWTRFHYDGTNWGRDFSCYVNLPQELETKLVAAWLCQGIFYDNATRDDTSDLEQHSVTTGVDISLVSDVGTVVLHPNIIPKNIFILIAPVSLKQCPESGSTEVSWGEHGENYYFWSFDPDGSTQISQRVCDLIGLPKYKAETYAQARFCFNIQFQAIQQVQKFFGYDPLTRDFAKACGLPLIEVIPLSKDPDKSHVYNLKVQPVRCAKCGTWFWNQSSWARDIIVLKLSEEEGTRQHSRYKTSVTKQQEIVGLGAMVEMPDWTLKDCSTFSKTTV</sequence>
<evidence type="ECO:0000313" key="2">
    <source>
        <dbReference type="Proteomes" id="UP000297245"/>
    </source>
</evidence>
<gene>
    <name evidence="1" type="ORF">K435DRAFT_810099</name>
</gene>
<dbReference type="Proteomes" id="UP000297245">
    <property type="component" value="Unassembled WGS sequence"/>
</dbReference>
<name>A0A4S8KX66_DENBC</name>
<evidence type="ECO:0000313" key="1">
    <source>
        <dbReference type="EMBL" id="THU80158.1"/>
    </source>
</evidence>
<dbReference type="AlphaFoldDB" id="A0A4S8KX66"/>
<dbReference type="OrthoDB" id="3063557at2759"/>
<reference evidence="1 2" key="1">
    <citation type="journal article" date="2019" name="Nat. Ecol. Evol.">
        <title>Megaphylogeny resolves global patterns of mushroom evolution.</title>
        <authorList>
            <person name="Varga T."/>
            <person name="Krizsan K."/>
            <person name="Foldi C."/>
            <person name="Dima B."/>
            <person name="Sanchez-Garcia M."/>
            <person name="Sanchez-Ramirez S."/>
            <person name="Szollosi G.J."/>
            <person name="Szarkandi J.G."/>
            <person name="Papp V."/>
            <person name="Albert L."/>
            <person name="Andreopoulos W."/>
            <person name="Angelini C."/>
            <person name="Antonin V."/>
            <person name="Barry K.W."/>
            <person name="Bougher N.L."/>
            <person name="Buchanan P."/>
            <person name="Buyck B."/>
            <person name="Bense V."/>
            <person name="Catcheside P."/>
            <person name="Chovatia M."/>
            <person name="Cooper J."/>
            <person name="Damon W."/>
            <person name="Desjardin D."/>
            <person name="Finy P."/>
            <person name="Geml J."/>
            <person name="Haridas S."/>
            <person name="Hughes K."/>
            <person name="Justo A."/>
            <person name="Karasinski D."/>
            <person name="Kautmanova I."/>
            <person name="Kiss B."/>
            <person name="Kocsube S."/>
            <person name="Kotiranta H."/>
            <person name="LaButti K.M."/>
            <person name="Lechner B.E."/>
            <person name="Liimatainen K."/>
            <person name="Lipzen A."/>
            <person name="Lukacs Z."/>
            <person name="Mihaltcheva S."/>
            <person name="Morgado L.N."/>
            <person name="Niskanen T."/>
            <person name="Noordeloos M.E."/>
            <person name="Ohm R.A."/>
            <person name="Ortiz-Santana B."/>
            <person name="Ovrebo C."/>
            <person name="Racz N."/>
            <person name="Riley R."/>
            <person name="Savchenko A."/>
            <person name="Shiryaev A."/>
            <person name="Soop K."/>
            <person name="Spirin V."/>
            <person name="Szebenyi C."/>
            <person name="Tomsovsky M."/>
            <person name="Tulloss R.E."/>
            <person name="Uehling J."/>
            <person name="Grigoriev I.V."/>
            <person name="Vagvolgyi C."/>
            <person name="Papp T."/>
            <person name="Martin F.M."/>
            <person name="Miettinen O."/>
            <person name="Hibbett D.S."/>
            <person name="Nagy L.G."/>
        </authorList>
    </citation>
    <scope>NUCLEOTIDE SEQUENCE [LARGE SCALE GENOMIC DNA]</scope>
    <source>
        <strain evidence="1 2">CBS 962.96</strain>
    </source>
</reference>
<dbReference type="EMBL" id="ML179934">
    <property type="protein sequence ID" value="THU80158.1"/>
    <property type="molecule type" value="Genomic_DNA"/>
</dbReference>